<dbReference type="InterPro" id="IPR001789">
    <property type="entry name" value="Sig_transdc_resp-reg_receiver"/>
</dbReference>
<comment type="caution">
    <text evidence="3">The sequence shown here is derived from an EMBL/GenBank/DDBJ whole genome shotgun (WGS) entry which is preliminary data.</text>
</comment>
<dbReference type="RefSeq" id="WP_344675844.1">
    <property type="nucleotide sequence ID" value="NZ_BAAAZI010000013.1"/>
</dbReference>
<keyword evidence="4" id="KW-1185">Reference proteome</keyword>
<evidence type="ECO:0000313" key="3">
    <source>
        <dbReference type="EMBL" id="GAA4146949.1"/>
    </source>
</evidence>
<dbReference type="InterPro" id="IPR011006">
    <property type="entry name" value="CheY-like_superfamily"/>
</dbReference>
<dbReference type="Gene3D" id="3.40.50.2300">
    <property type="match status" value="1"/>
</dbReference>
<organism evidence="3 4">
    <name type="scientific">Sphingobacterium kyonggiense</name>
    <dbReference type="NCBI Taxonomy" id="714075"/>
    <lineage>
        <taxon>Bacteria</taxon>
        <taxon>Pseudomonadati</taxon>
        <taxon>Bacteroidota</taxon>
        <taxon>Sphingobacteriia</taxon>
        <taxon>Sphingobacteriales</taxon>
        <taxon>Sphingobacteriaceae</taxon>
        <taxon>Sphingobacterium</taxon>
    </lineage>
</organism>
<evidence type="ECO:0000256" key="1">
    <source>
        <dbReference type="PROSITE-ProRule" id="PRU00169"/>
    </source>
</evidence>
<dbReference type="EMBL" id="BAAAZI010000013">
    <property type="protein sequence ID" value="GAA4146949.1"/>
    <property type="molecule type" value="Genomic_DNA"/>
</dbReference>
<dbReference type="Proteomes" id="UP001500101">
    <property type="component" value="Unassembled WGS sequence"/>
</dbReference>
<dbReference type="PROSITE" id="PS50110">
    <property type="entry name" value="RESPONSE_REGULATORY"/>
    <property type="match status" value="1"/>
</dbReference>
<feature type="domain" description="Response regulatory" evidence="2">
    <location>
        <begin position="4"/>
        <end position="132"/>
    </location>
</feature>
<dbReference type="Pfam" id="PF00072">
    <property type="entry name" value="Response_reg"/>
    <property type="match status" value="1"/>
</dbReference>
<dbReference type="SUPFAM" id="SSF52172">
    <property type="entry name" value="CheY-like"/>
    <property type="match status" value="1"/>
</dbReference>
<evidence type="ECO:0000313" key="4">
    <source>
        <dbReference type="Proteomes" id="UP001500101"/>
    </source>
</evidence>
<name>A0ABP7Z3Z8_9SPHI</name>
<protein>
    <recommendedName>
        <fullName evidence="2">Response regulatory domain-containing protein</fullName>
    </recommendedName>
</protein>
<reference evidence="4" key="1">
    <citation type="journal article" date="2019" name="Int. J. Syst. Evol. Microbiol.">
        <title>The Global Catalogue of Microorganisms (GCM) 10K type strain sequencing project: providing services to taxonomists for standard genome sequencing and annotation.</title>
        <authorList>
            <consortium name="The Broad Institute Genomics Platform"/>
            <consortium name="The Broad Institute Genome Sequencing Center for Infectious Disease"/>
            <person name="Wu L."/>
            <person name="Ma J."/>
        </authorList>
    </citation>
    <scope>NUCLEOTIDE SEQUENCE [LARGE SCALE GENOMIC DNA]</scope>
    <source>
        <strain evidence="4">JCM 16704</strain>
    </source>
</reference>
<dbReference type="SMART" id="SM00448">
    <property type="entry name" value="REC"/>
    <property type="match status" value="1"/>
</dbReference>
<keyword evidence="1" id="KW-0597">Phosphoprotein</keyword>
<gene>
    <name evidence="3" type="ORF">GCM10022216_32430</name>
</gene>
<feature type="modified residue" description="4-aspartylphosphate" evidence="1">
    <location>
        <position position="59"/>
    </location>
</feature>
<sequence>MIKKVLIAEDHEIANISVQKTLHDLGIPDAKYVFYCDHALTWIKKALQDAEPYDLLLTDIEFDDDANPQTLKNGIELIRAVKAIQPDIKIIILSALDRSLEIDQLFDIGYVDAYVRKARRDAQHLREALHAISLNKTYKSPETRKIIQDRNAHDFSNLDMHIVKLLYEGIPQKEMPHYLQQRNIRPSSLSSIEKRLNLMKEVLSFSKNEQLVAYCKEIGLV</sequence>
<proteinExistence type="predicted"/>
<evidence type="ECO:0000259" key="2">
    <source>
        <dbReference type="PROSITE" id="PS50110"/>
    </source>
</evidence>
<accession>A0ABP7Z3Z8</accession>